<sequence length="1654" mass="184542">MDDIKNDLRAPDAEEQVLGVADTSGYCNMSVENGIVEETYFNADCTKNEICFVDPQADYTFEISSSATDNMSCSVDPLSSGDSCENDKYLMRSYANLQTVEGGNSSWANILNPNEELSSNFELASSETSSDSFHSNTSEGSNSNLVPDESEDAMEILARTLNQSIDLEKPIICDVDESLDMSDTGSLDETIIDGKYISDTEDAKLSEISYALIKKHAVNIEKGLIIEYDESSETSISPLVIETTYVDQSSIIEPSELPKISDTPLMNRSIDVEIPKITDYNESIKRSDSSVLNQTINVDRPIITEDDTPPETLNALALHRTINVENSLITEYDESAEISVAPVGVGKRLVDYDESLENSDISLVNETINVENAVDTEYGKLPEISDALPRNQIINVENPRISEFNDKSDISNAPLAKTAITISNKSTEQTSAFLLNRIVNVEKPIIADDAFFQSQKVNVENKLVAEHDELHPKTDTSSLNQTINFEKLAIREDDKVTEISDALLSPPMINVEQSITTGKYESPEKPAAPLINQTTSDGNISITRYSDSPEKSGTTDLNQTITMDKRIIRDKGEGVKISDWLHGNQTINAEKFLIPETDESPEKRDSCFMNKTVRAENISISMYSPAPTDLNQTITMDKPEIRKDDKVVEISDGSLGNNRINVEKCILPEKAESPEKREARFMNQTLRVENISGTTYSDSPEKPVTTDLNQTITIDQPIIREDGEVVEISDGLLGNHRINAEKFIIPEKDESPEKRDSSFLHKTVHAENISISTYSPATTDLNQTITMDKPVIREDSKVVDISDGSLRGHRINVEKCILPEKAESAEKREARFMNQTLRVENSSLTTYSDSPEKSDTTDLNQTITMDRPIIREDGEVLEISDGLHGNQTINAENFIIPEKRDSSFMHKTVRAENISISAYSPATTDLNQTITMDKRVIREDGKVVDISDGPLGGHRINAEKCILPEKAESPENRESRFMNQTLRVENISLATYSDSPEKSDTTDLNQTITMDKPVIREDSKVVDISDGSLRGHRINADKCILPEKAESPKNRESRFMNQTLRVENISLTTYSDSPEKSDTTDLNQTITMDKRIIRDDGEVVEISHGLHGNQTIDAQKFIISENDESPEKRDARLMNQTIHVENSSVTTHSDSPEISDPTDLNQTITMDRPIIIGDGKVTEISDELVGNKTINVEKRLTHEKEESPGKRDATVMNQTQHVENFSVTTCNDSPEKSVSTPLNQKKKDISESFLGTEMKNVEESMTAEKDESSKKTSAPLINQTIGVQDPLVNNYKDLPEKLTTTLQSETIDAAKRIITEYDIISETSNVFVNKPIEKSAAPLIKSSIDAGKSLSPLRQSVVVENPVNTKCNGLSETADKTSDAHLINQTLNVMKRIITEHEASSKISGVPLRLEVVHKKVNDLLLGNKDASQINSKNIVEQLTKKFNELTKQTDMLVINADKIRKNIAQADQTILVNVLDVEAKVGKLKKCQNISEQYQLLVSSQNRKVALTIHASKEMEKPLTDAQARLASAMQRYGKAQALIESLKQNEEITKSNIKNIETQLSNIREKCQRIEDQFESNKKSQNRLSQEKENYQNDIAKQQAMIKRLKIKTLSMEALIEQKSQECKSIATLCEDITRKHQLETTRKCNENLDNV</sequence>
<feature type="compositionally biased region" description="Polar residues" evidence="7">
    <location>
        <begin position="121"/>
        <end position="145"/>
    </location>
</feature>
<evidence type="ECO:0000313" key="10">
    <source>
        <dbReference type="Proteomes" id="UP000019118"/>
    </source>
</evidence>
<evidence type="ECO:0000256" key="5">
    <source>
        <dbReference type="ARBA" id="ARBA00023212"/>
    </source>
</evidence>
<dbReference type="GO" id="GO:0005856">
    <property type="term" value="C:cytoskeleton"/>
    <property type="evidence" value="ECO:0007669"/>
    <property type="project" value="UniProtKB-SubCell"/>
</dbReference>
<evidence type="ECO:0000256" key="7">
    <source>
        <dbReference type="SAM" id="MobiDB-lite"/>
    </source>
</evidence>
<feature type="domain" description="Transforming acidic coiled-coil-containing protein C-terminal" evidence="8">
    <location>
        <begin position="1500"/>
        <end position="1635"/>
    </location>
</feature>
<evidence type="ECO:0000256" key="3">
    <source>
        <dbReference type="ARBA" id="ARBA00022490"/>
    </source>
</evidence>
<comment type="similarity">
    <text evidence="2">Belongs to the TACC family.</text>
</comment>
<proteinExistence type="inferred from homology"/>
<dbReference type="GeneID" id="109540474"/>
<evidence type="ECO:0000256" key="1">
    <source>
        <dbReference type="ARBA" id="ARBA00004245"/>
    </source>
</evidence>
<evidence type="ECO:0000256" key="2">
    <source>
        <dbReference type="ARBA" id="ARBA00009423"/>
    </source>
</evidence>
<evidence type="ECO:0000259" key="8">
    <source>
        <dbReference type="Pfam" id="PF05010"/>
    </source>
</evidence>
<dbReference type="InterPro" id="IPR007707">
    <property type="entry name" value="TACC_C"/>
</dbReference>
<keyword evidence="4 6" id="KW-0175">Coiled coil</keyword>
<accession>A0AAR5PTV8</accession>
<feature type="region of interest" description="Disordered" evidence="7">
    <location>
        <begin position="520"/>
        <end position="539"/>
    </location>
</feature>
<reference evidence="9" key="2">
    <citation type="submission" date="2024-08" db="UniProtKB">
        <authorList>
            <consortium name="EnsemblMetazoa"/>
        </authorList>
    </citation>
    <scope>IDENTIFICATION</scope>
</reference>
<dbReference type="Proteomes" id="UP000019118">
    <property type="component" value="Unassembled WGS sequence"/>
</dbReference>
<evidence type="ECO:0000256" key="4">
    <source>
        <dbReference type="ARBA" id="ARBA00023054"/>
    </source>
</evidence>
<feature type="coiled-coil region" evidence="6">
    <location>
        <begin position="1527"/>
        <end position="1610"/>
    </location>
</feature>
<evidence type="ECO:0000313" key="9">
    <source>
        <dbReference type="EnsemblMetazoa" id="XP_019764440.1"/>
    </source>
</evidence>
<keyword evidence="3" id="KW-0963">Cytoplasm</keyword>
<comment type="subcellular location">
    <subcellularLocation>
        <location evidence="1">Cytoplasm</location>
        <location evidence="1">Cytoskeleton</location>
    </subcellularLocation>
</comment>
<feature type="region of interest" description="Disordered" evidence="7">
    <location>
        <begin position="121"/>
        <end position="147"/>
    </location>
</feature>
<dbReference type="KEGG" id="dpa:109540474"/>
<dbReference type="EnsemblMetazoa" id="XM_019908881.1">
    <property type="protein sequence ID" value="XP_019764440.1"/>
    <property type="gene ID" value="LOC109540474"/>
</dbReference>
<dbReference type="Pfam" id="PF05010">
    <property type="entry name" value="TACC_C"/>
    <property type="match status" value="1"/>
</dbReference>
<keyword evidence="10" id="KW-1185">Reference proteome</keyword>
<organism evidence="9 10">
    <name type="scientific">Dendroctonus ponderosae</name>
    <name type="common">Mountain pine beetle</name>
    <dbReference type="NCBI Taxonomy" id="77166"/>
    <lineage>
        <taxon>Eukaryota</taxon>
        <taxon>Metazoa</taxon>
        <taxon>Ecdysozoa</taxon>
        <taxon>Arthropoda</taxon>
        <taxon>Hexapoda</taxon>
        <taxon>Insecta</taxon>
        <taxon>Pterygota</taxon>
        <taxon>Neoptera</taxon>
        <taxon>Endopterygota</taxon>
        <taxon>Coleoptera</taxon>
        <taxon>Polyphaga</taxon>
        <taxon>Cucujiformia</taxon>
        <taxon>Curculionidae</taxon>
        <taxon>Scolytinae</taxon>
        <taxon>Dendroctonus</taxon>
    </lineage>
</organism>
<name>A0AAR5PTV8_DENPD</name>
<protein>
    <recommendedName>
        <fullName evidence="8">Transforming acidic coiled-coil-containing protein C-terminal domain-containing protein</fullName>
    </recommendedName>
</protein>
<reference evidence="10" key="1">
    <citation type="journal article" date="2013" name="Genome Biol.">
        <title>Draft genome of the mountain pine beetle, Dendroctonus ponderosae Hopkins, a major forest pest.</title>
        <authorList>
            <person name="Keeling C.I."/>
            <person name="Yuen M.M."/>
            <person name="Liao N.Y."/>
            <person name="Docking T.R."/>
            <person name="Chan S.K."/>
            <person name="Taylor G.A."/>
            <person name="Palmquist D.L."/>
            <person name="Jackman S.D."/>
            <person name="Nguyen A."/>
            <person name="Li M."/>
            <person name="Henderson H."/>
            <person name="Janes J.K."/>
            <person name="Zhao Y."/>
            <person name="Pandoh P."/>
            <person name="Moore R."/>
            <person name="Sperling F.A."/>
            <person name="Huber D.P."/>
            <person name="Birol I."/>
            <person name="Jones S.J."/>
            <person name="Bohlmann J."/>
        </authorList>
    </citation>
    <scope>NUCLEOTIDE SEQUENCE</scope>
</reference>
<keyword evidence="5" id="KW-0206">Cytoskeleton</keyword>
<evidence type="ECO:0000256" key="6">
    <source>
        <dbReference type="SAM" id="Coils"/>
    </source>
</evidence>